<dbReference type="GO" id="GO:0043565">
    <property type="term" value="F:sequence-specific DNA binding"/>
    <property type="evidence" value="ECO:0007669"/>
    <property type="project" value="TreeGrafter"/>
</dbReference>
<dbReference type="InterPro" id="IPR046830">
    <property type="entry name" value="Calmod_bind_M"/>
</dbReference>
<evidence type="ECO:0000256" key="4">
    <source>
        <dbReference type="ARBA" id="ARBA00023125"/>
    </source>
</evidence>
<evidence type="ECO:0000256" key="8">
    <source>
        <dbReference type="SAM" id="MobiDB-lite"/>
    </source>
</evidence>
<evidence type="ECO:0000256" key="3">
    <source>
        <dbReference type="ARBA" id="ARBA00023015"/>
    </source>
</evidence>
<keyword evidence="4" id="KW-0238">DNA-binding</keyword>
<protein>
    <submittedName>
        <fullName evidence="12">Uncharacterized protein</fullName>
    </submittedName>
</protein>
<dbReference type="GO" id="GO:0080142">
    <property type="term" value="P:regulation of salicylic acid biosynthetic process"/>
    <property type="evidence" value="ECO:0007669"/>
    <property type="project" value="TreeGrafter"/>
</dbReference>
<dbReference type="InterPro" id="IPR012416">
    <property type="entry name" value="CBP60"/>
</dbReference>
<dbReference type="Pfam" id="PF20452">
    <property type="entry name" value="Calmod_bind_C"/>
    <property type="match status" value="1"/>
</dbReference>
<evidence type="ECO:0000313" key="12">
    <source>
        <dbReference type="EMBL" id="KAF0889286.1"/>
    </source>
</evidence>
<accession>A0A6G1BN24</accession>
<dbReference type="OrthoDB" id="748178at2759"/>
<dbReference type="PANTHER" id="PTHR31713:SF98">
    <property type="entry name" value="CALMODULIN-BINDING PROTEIN 60 G"/>
    <property type="match status" value="1"/>
</dbReference>
<evidence type="ECO:0000259" key="10">
    <source>
        <dbReference type="Pfam" id="PF20451"/>
    </source>
</evidence>
<dbReference type="Proteomes" id="UP000479710">
    <property type="component" value="Unassembled WGS sequence"/>
</dbReference>
<dbReference type="InterPro" id="IPR046829">
    <property type="entry name" value="Calmod_bind_C"/>
</dbReference>
<evidence type="ECO:0000313" key="13">
    <source>
        <dbReference type="Proteomes" id="UP000479710"/>
    </source>
</evidence>
<keyword evidence="7" id="KW-0539">Nucleus</keyword>
<evidence type="ECO:0000259" key="9">
    <source>
        <dbReference type="Pfam" id="PF07887"/>
    </source>
</evidence>
<evidence type="ECO:0000256" key="2">
    <source>
        <dbReference type="ARBA" id="ARBA00007214"/>
    </source>
</evidence>
<feature type="domain" description="Calmodulin binding protein-like N-terminal" evidence="9">
    <location>
        <begin position="106"/>
        <end position="252"/>
    </location>
</feature>
<feature type="compositionally biased region" description="Polar residues" evidence="8">
    <location>
        <begin position="1"/>
        <end position="15"/>
    </location>
</feature>
<name>A0A6G1BN24_9ORYZ</name>
<dbReference type="Pfam" id="PF07887">
    <property type="entry name" value="Calmodulin_bind"/>
    <property type="match status" value="1"/>
</dbReference>
<sequence length="643" mass="72320">MAPSTRLGSWSSSDDATGAGAGELSRPRKRWRALVLGLGVKRRRSMEGVFGFREFMGEEFMGMFLPFFGKMVQKVVSEEVEKAIFRQFSAPAPPRLLVGCNQRPRYQLMFLNGLKPVYTLMKLEAKDGPALKVAMVERLESNQMRIVRFGHLSSAKVEVVVLHGNFNAKNEEQWNPEDFDKHIVCGREKSAQLLTGNLTLKLNGGEALLENATFTDNSSFTSTKKFRLGLRLVNNSDDRILEGITEPFRVKERRVEGFEKHYPPLLDDEVWRLEKIGRNGAHHQALSNIGVDTVQKFLQSYVIDEKKLIQTFSKMSQAAWKTIISHAMTCEVGDDLCLYEVKDNNMGLFFDAIYELVGVKFGDFYKSINELNQIEKNAVETMKQVAYENMSGIQYDHKMVNNCPVALRRIHGGGTSVLTNFVPNQQIPACGQYNSALAEFTSGPAFESTENFSSFKGASNASVNRSRFVQGQTSNVQFSHPYNVIPHHSNQVTFLSRPRIMTLCTPNERSQSPEELYKRFSPDGFFHTDEVMALMQPHLVHPSNSENFSNQLNLVSNDQPSHQIAPRFQPSRTSSFDSGSCDQLIQNFMSQFSGNEGVAVPLSPRKWVKIRAALKLASVGRLSRASRKASHCPPARPRLVPTI</sequence>
<comment type="caution">
    <text evidence="12">The sequence shown here is derived from an EMBL/GenBank/DDBJ whole genome shotgun (WGS) entry which is preliminary data.</text>
</comment>
<dbReference type="EMBL" id="SPHZ02000012">
    <property type="protein sequence ID" value="KAF0889286.1"/>
    <property type="molecule type" value="Genomic_DNA"/>
</dbReference>
<comment type="similarity">
    <text evidence="2">Belongs to the plant ACBP60 protein family.</text>
</comment>
<keyword evidence="5" id="KW-0010">Activator</keyword>
<organism evidence="12 13">
    <name type="scientific">Oryza meyeriana var. granulata</name>
    <dbReference type="NCBI Taxonomy" id="110450"/>
    <lineage>
        <taxon>Eukaryota</taxon>
        <taxon>Viridiplantae</taxon>
        <taxon>Streptophyta</taxon>
        <taxon>Embryophyta</taxon>
        <taxon>Tracheophyta</taxon>
        <taxon>Spermatophyta</taxon>
        <taxon>Magnoliopsida</taxon>
        <taxon>Liliopsida</taxon>
        <taxon>Poales</taxon>
        <taxon>Poaceae</taxon>
        <taxon>BOP clade</taxon>
        <taxon>Oryzoideae</taxon>
        <taxon>Oryzeae</taxon>
        <taxon>Oryzinae</taxon>
        <taxon>Oryza</taxon>
        <taxon>Oryza meyeriana</taxon>
    </lineage>
</organism>
<dbReference type="GO" id="GO:0005634">
    <property type="term" value="C:nucleus"/>
    <property type="evidence" value="ECO:0007669"/>
    <property type="project" value="UniProtKB-SubCell"/>
</dbReference>
<feature type="domain" description="Calmodulin binding protein C-terminal" evidence="11">
    <location>
        <begin position="336"/>
        <end position="394"/>
    </location>
</feature>
<dbReference type="PANTHER" id="PTHR31713">
    <property type="entry name" value="OS02G0177800 PROTEIN"/>
    <property type="match status" value="1"/>
</dbReference>
<proteinExistence type="inferred from homology"/>
<evidence type="ECO:0000256" key="5">
    <source>
        <dbReference type="ARBA" id="ARBA00023159"/>
    </source>
</evidence>
<keyword evidence="3" id="KW-0805">Transcription regulation</keyword>
<comment type="subcellular location">
    <subcellularLocation>
        <location evidence="1">Nucleus</location>
    </subcellularLocation>
</comment>
<evidence type="ECO:0000256" key="1">
    <source>
        <dbReference type="ARBA" id="ARBA00004123"/>
    </source>
</evidence>
<dbReference type="AlphaFoldDB" id="A0A6G1BN24"/>
<dbReference type="GO" id="GO:0003700">
    <property type="term" value="F:DNA-binding transcription factor activity"/>
    <property type="evidence" value="ECO:0007669"/>
    <property type="project" value="TreeGrafter"/>
</dbReference>
<keyword evidence="13" id="KW-1185">Reference proteome</keyword>
<dbReference type="Pfam" id="PF20451">
    <property type="entry name" value="Calmod_bind_M"/>
    <property type="match status" value="1"/>
</dbReference>
<dbReference type="GO" id="GO:0005516">
    <property type="term" value="F:calmodulin binding"/>
    <property type="evidence" value="ECO:0007669"/>
    <property type="project" value="InterPro"/>
</dbReference>
<evidence type="ECO:0000256" key="6">
    <source>
        <dbReference type="ARBA" id="ARBA00023163"/>
    </source>
</evidence>
<gene>
    <name evidence="12" type="ORF">E2562_022836</name>
</gene>
<dbReference type="InterPro" id="IPR046831">
    <property type="entry name" value="Calmodulin_bind_N"/>
</dbReference>
<reference evidence="12 13" key="1">
    <citation type="submission" date="2019-11" db="EMBL/GenBank/DDBJ databases">
        <title>Whole genome sequence of Oryza granulata.</title>
        <authorList>
            <person name="Li W."/>
        </authorList>
    </citation>
    <scope>NUCLEOTIDE SEQUENCE [LARGE SCALE GENOMIC DNA]</scope>
    <source>
        <strain evidence="13">cv. Menghai</strain>
        <tissue evidence="12">Leaf</tissue>
    </source>
</reference>
<feature type="region of interest" description="Disordered" evidence="8">
    <location>
        <begin position="1"/>
        <end position="24"/>
    </location>
</feature>
<keyword evidence="6" id="KW-0804">Transcription</keyword>
<evidence type="ECO:0000259" key="11">
    <source>
        <dbReference type="Pfam" id="PF20452"/>
    </source>
</evidence>
<evidence type="ECO:0000256" key="7">
    <source>
        <dbReference type="ARBA" id="ARBA00023242"/>
    </source>
</evidence>
<feature type="domain" description="Calmodulin binding protein central" evidence="10">
    <location>
        <begin position="266"/>
        <end position="330"/>
    </location>
</feature>